<dbReference type="GO" id="GO:0005737">
    <property type="term" value="C:cytoplasm"/>
    <property type="evidence" value="ECO:0007669"/>
    <property type="project" value="TreeGrafter"/>
</dbReference>
<feature type="compositionally biased region" description="Basic and acidic residues" evidence="3">
    <location>
        <begin position="467"/>
        <end position="485"/>
    </location>
</feature>
<organism evidence="5 6">
    <name type="scientific">Cyclospora cayetanensis</name>
    <dbReference type="NCBI Taxonomy" id="88456"/>
    <lineage>
        <taxon>Eukaryota</taxon>
        <taxon>Sar</taxon>
        <taxon>Alveolata</taxon>
        <taxon>Apicomplexa</taxon>
        <taxon>Conoidasida</taxon>
        <taxon>Coccidia</taxon>
        <taxon>Eucoccidiorida</taxon>
        <taxon>Eimeriorina</taxon>
        <taxon>Eimeriidae</taxon>
        <taxon>Cyclospora</taxon>
    </lineage>
</organism>
<evidence type="ECO:0000313" key="6">
    <source>
        <dbReference type="Proteomes" id="UP000095192"/>
    </source>
</evidence>
<dbReference type="InterPro" id="IPR046372">
    <property type="entry name" value="PARG_cat_C"/>
</dbReference>
<dbReference type="PANTHER" id="PTHR12837">
    <property type="entry name" value="POLY ADP-RIBOSE GLYCOHYDROLASE"/>
    <property type="match status" value="1"/>
</dbReference>
<feature type="binding site" evidence="2">
    <location>
        <position position="449"/>
    </location>
    <ligand>
        <name>substrate</name>
    </ligand>
</feature>
<dbReference type="GO" id="GO:0005975">
    <property type="term" value="P:carbohydrate metabolic process"/>
    <property type="evidence" value="ECO:0007669"/>
    <property type="project" value="InterPro"/>
</dbReference>
<dbReference type="InParanoid" id="A0A1D3CY54"/>
<dbReference type="InterPro" id="IPR007724">
    <property type="entry name" value="Poly_GlycHdrlase"/>
</dbReference>
<dbReference type="AlphaFoldDB" id="A0A1D3CY54"/>
<keyword evidence="6" id="KW-1185">Reference proteome</keyword>
<evidence type="ECO:0000259" key="4">
    <source>
        <dbReference type="Pfam" id="PF05028"/>
    </source>
</evidence>
<sequence length="902" mass="98911">MCVRKQAGLWNHRRTTLLLLHHLNPPLEWQRAVCVLKDAVQTPEELPLGKEPIPQSIPQPLSAIKLQKLLRDLQCAVYEGYLERMALAQQAALHHPTPNTSSEDAKKKILSSHGAQQWEQQQRLLSPTRPSGNSYPNVPRLFAAVPQAASFLGLLPSPEWQMAVTGFADLGDMSFADFFDLTAPEQSAKLHCFIRYCCCMAAAVDAFHTKCVQKGLSRFAFAPPHLAFTCCKDTSEQEVVRLLSLLLEEEVSGLLARRGTTPYGPATTAATLCKQPEKLRDPRAPSSSQSNGSEASFCGCGACSSYVWRSSVIAAVPQRGAPPCERPWPLSFPCCFVLRCLRISRAQAGISRCSSESVAMQRQPLLVPEVVQEVVEGGGIPCSEALDIRADFANKVIGGGILYHGCLQEEVFFALCPELLLLRPLSQHLSAKEAAHCRGSLRFSNFSGYARTFRCRLNGGRNTGKILRGDPSKEENAQGKREREVAQPQGHGEAASTHEEAACFADQQPLGESNAMQGDAQAPRKRQVLLPLDSDDEEEDSGCCNRQHTGNTVRDTGWRGWGDGVEGVEAVDHTPIRVQWGTPRRGLYKGLPGRRPRRQFEPQTVVETPDEESEENCSGYSLLRIEIASVVTALDARRFGSPRAARRAAAADEILGVRGLMHGSNAAAKEVLHPSCQFQVPLMLRELQKVCAALHLPREEVLEPTAGAASYTVQAARPSKERLLRPFTTGNWGCGCFGGDPQLKFLLQWLGSSLSGRRMRYFAWGVPELLEDSRVSRLVSAVLEGGRWDCAKLWKLHCISPMRFRYFLMCADIAGSRGSCPLLREMGAMSYVLHRAAGNNVPSIVGEANAKDCGSSSSRIKHPLQDPAFYMSPEDCVETSKRLKTDVGDTTCHTEEGSSGPS</sequence>
<evidence type="ECO:0000256" key="1">
    <source>
        <dbReference type="PIRSR" id="PIRSR607724-1"/>
    </source>
</evidence>
<dbReference type="GO" id="GO:1990966">
    <property type="term" value="P:ATP generation from poly-ADP-D-ribose"/>
    <property type="evidence" value="ECO:0007669"/>
    <property type="project" value="TreeGrafter"/>
</dbReference>
<feature type="region of interest" description="Disordered" evidence="3">
    <location>
        <begin position="464"/>
        <end position="499"/>
    </location>
</feature>
<evidence type="ECO:0000256" key="3">
    <source>
        <dbReference type="SAM" id="MobiDB-lite"/>
    </source>
</evidence>
<feature type="binding site" evidence="2">
    <location>
        <position position="408"/>
    </location>
    <ligand>
        <name>substrate</name>
    </ligand>
</feature>
<dbReference type="GO" id="GO:0009225">
    <property type="term" value="P:nucleotide-sugar metabolic process"/>
    <property type="evidence" value="ECO:0007669"/>
    <property type="project" value="TreeGrafter"/>
</dbReference>
<name>A0A1D3CY54_9EIME</name>
<feature type="active site" evidence="1">
    <location>
        <position position="410"/>
    </location>
</feature>
<dbReference type="Proteomes" id="UP000095192">
    <property type="component" value="Unassembled WGS sequence"/>
</dbReference>
<evidence type="ECO:0000256" key="2">
    <source>
        <dbReference type="PIRSR" id="PIRSR607724-2"/>
    </source>
</evidence>
<dbReference type="GO" id="GO:0004649">
    <property type="term" value="F:poly(ADP-ribose) glycohydrolase activity"/>
    <property type="evidence" value="ECO:0007669"/>
    <property type="project" value="InterPro"/>
</dbReference>
<feature type="binding site" evidence="2">
    <location>
        <position position="394"/>
    </location>
    <ligand>
        <name>substrate</name>
    </ligand>
</feature>
<accession>A0A1D3CY54</accession>
<protein>
    <submittedName>
        <fullName evidence="5">Poly(ADP-ribose) glycohydrolase</fullName>
    </submittedName>
</protein>
<proteinExistence type="predicted"/>
<reference evidence="5 6" key="1">
    <citation type="journal article" date="2016" name="BMC Genomics">
        <title>Comparative genomics reveals Cyclospora cayetanensis possesses coccidia-like metabolism and invasion components but unique surface antigens.</title>
        <authorList>
            <person name="Liu S."/>
            <person name="Wang L."/>
            <person name="Zheng H."/>
            <person name="Xu Z."/>
            <person name="Roellig D.M."/>
            <person name="Li N."/>
            <person name="Frace M.A."/>
            <person name="Tang K."/>
            <person name="Arrowood M.J."/>
            <person name="Moss D.M."/>
            <person name="Zhang L."/>
            <person name="Feng Y."/>
            <person name="Xiao L."/>
        </authorList>
    </citation>
    <scope>NUCLEOTIDE SEQUENCE [LARGE SCALE GENOMIC DNA]</scope>
    <source>
        <strain evidence="5 6">CHN_HEN01</strain>
    </source>
</reference>
<feature type="domain" description="PARG catalytic Macro" evidence="4">
    <location>
        <begin position="383"/>
        <end position="456"/>
    </location>
</feature>
<dbReference type="GO" id="GO:0005634">
    <property type="term" value="C:nucleus"/>
    <property type="evidence" value="ECO:0007669"/>
    <property type="project" value="TreeGrafter"/>
</dbReference>
<feature type="active site" evidence="1">
    <location>
        <position position="409"/>
    </location>
</feature>
<feature type="domain" description="PARG catalytic Macro" evidence="4">
    <location>
        <begin position="674"/>
        <end position="767"/>
    </location>
</feature>
<dbReference type="Pfam" id="PF05028">
    <property type="entry name" value="PARG_cat_C"/>
    <property type="match status" value="2"/>
</dbReference>
<comment type="caution">
    <text evidence="5">The sequence shown here is derived from an EMBL/GenBank/DDBJ whole genome shotgun (WGS) entry which is preliminary data.</text>
</comment>
<dbReference type="GO" id="GO:0006282">
    <property type="term" value="P:regulation of DNA repair"/>
    <property type="evidence" value="ECO:0007669"/>
    <property type="project" value="InterPro"/>
</dbReference>
<feature type="active site" evidence="1">
    <location>
        <position position="391"/>
    </location>
</feature>
<dbReference type="VEuPathDB" id="ToxoDB:LOC34623054"/>
<dbReference type="VEuPathDB" id="ToxoDB:cyc_07012"/>
<dbReference type="PANTHER" id="PTHR12837:SF0">
    <property type="entry name" value="POLY(ADP-RIBOSE) GLYCOHYDROLASE"/>
    <property type="match status" value="1"/>
</dbReference>
<evidence type="ECO:0000313" key="5">
    <source>
        <dbReference type="EMBL" id="OEH76120.1"/>
    </source>
</evidence>
<feature type="region of interest" description="Disordered" evidence="3">
    <location>
        <begin position="93"/>
        <end position="112"/>
    </location>
</feature>
<dbReference type="EMBL" id="JROU02001534">
    <property type="protein sequence ID" value="OEH76120.1"/>
    <property type="molecule type" value="Genomic_DNA"/>
</dbReference>
<gene>
    <name evidence="5" type="ORF">cyc_07012</name>
</gene>